<evidence type="ECO:0000313" key="3">
    <source>
        <dbReference type="Proteomes" id="UP001151760"/>
    </source>
</evidence>
<feature type="compositionally biased region" description="Basic residues" evidence="1">
    <location>
        <begin position="1"/>
        <end position="18"/>
    </location>
</feature>
<organism evidence="2 3">
    <name type="scientific">Tanacetum coccineum</name>
    <dbReference type="NCBI Taxonomy" id="301880"/>
    <lineage>
        <taxon>Eukaryota</taxon>
        <taxon>Viridiplantae</taxon>
        <taxon>Streptophyta</taxon>
        <taxon>Embryophyta</taxon>
        <taxon>Tracheophyta</taxon>
        <taxon>Spermatophyta</taxon>
        <taxon>Magnoliopsida</taxon>
        <taxon>eudicotyledons</taxon>
        <taxon>Gunneridae</taxon>
        <taxon>Pentapetalae</taxon>
        <taxon>asterids</taxon>
        <taxon>campanulids</taxon>
        <taxon>Asterales</taxon>
        <taxon>Asteraceae</taxon>
        <taxon>Asteroideae</taxon>
        <taxon>Anthemideae</taxon>
        <taxon>Anthemidinae</taxon>
        <taxon>Tanacetum</taxon>
    </lineage>
</organism>
<comment type="caution">
    <text evidence="2">The sequence shown here is derived from an EMBL/GenBank/DDBJ whole genome shotgun (WGS) entry which is preliminary data.</text>
</comment>
<evidence type="ECO:0000256" key="1">
    <source>
        <dbReference type="SAM" id="MobiDB-lite"/>
    </source>
</evidence>
<name>A0ABQ4ZR03_9ASTR</name>
<sequence>MEKSLPRRTTRSTAKKQKGKLEDEKEYHKGYLRHSSKKMVLIDEGLGSTNGIRACALRNFDLEVMEFENTQNNALAKLPMLKLGEYEMWEIRIKQYFQI</sequence>
<dbReference type="Proteomes" id="UP001151760">
    <property type="component" value="Unassembled WGS sequence"/>
</dbReference>
<protein>
    <submittedName>
        <fullName evidence="2">Uncharacterized protein</fullName>
    </submittedName>
</protein>
<reference evidence="2" key="2">
    <citation type="submission" date="2022-01" db="EMBL/GenBank/DDBJ databases">
        <authorList>
            <person name="Yamashiro T."/>
            <person name="Shiraishi A."/>
            <person name="Satake H."/>
            <person name="Nakayama K."/>
        </authorList>
    </citation>
    <scope>NUCLEOTIDE SEQUENCE</scope>
</reference>
<dbReference type="EMBL" id="BQNB010011601">
    <property type="protein sequence ID" value="GJS92713.1"/>
    <property type="molecule type" value="Genomic_DNA"/>
</dbReference>
<gene>
    <name evidence="2" type="ORF">Tco_0799681</name>
</gene>
<accession>A0ABQ4ZR03</accession>
<reference evidence="2" key="1">
    <citation type="journal article" date="2022" name="Int. J. Mol. Sci.">
        <title>Draft Genome of Tanacetum Coccineum: Genomic Comparison of Closely Related Tanacetum-Family Plants.</title>
        <authorList>
            <person name="Yamashiro T."/>
            <person name="Shiraishi A."/>
            <person name="Nakayama K."/>
            <person name="Satake H."/>
        </authorList>
    </citation>
    <scope>NUCLEOTIDE SEQUENCE</scope>
</reference>
<proteinExistence type="predicted"/>
<evidence type="ECO:0000313" key="2">
    <source>
        <dbReference type="EMBL" id="GJS92713.1"/>
    </source>
</evidence>
<feature type="region of interest" description="Disordered" evidence="1">
    <location>
        <begin position="1"/>
        <end position="27"/>
    </location>
</feature>
<keyword evidence="3" id="KW-1185">Reference proteome</keyword>